<sequence>MLEQDPVDVPRLTARVCELLETEPDVVDMSDEAVERAALILRPLLQPATDARAAV</sequence>
<protein>
    <submittedName>
        <fullName evidence="1">Unannotated protein</fullName>
    </submittedName>
</protein>
<dbReference type="EMBL" id="CAFBMK010000062">
    <property type="protein sequence ID" value="CAB4912228.1"/>
    <property type="molecule type" value="Genomic_DNA"/>
</dbReference>
<gene>
    <name evidence="1" type="ORF">UFOPK3564_01325</name>
</gene>
<proteinExistence type="predicted"/>
<reference evidence="1" key="1">
    <citation type="submission" date="2020-05" db="EMBL/GenBank/DDBJ databases">
        <authorList>
            <person name="Chiriac C."/>
            <person name="Salcher M."/>
            <person name="Ghai R."/>
            <person name="Kavagutti S V."/>
        </authorList>
    </citation>
    <scope>NUCLEOTIDE SEQUENCE</scope>
</reference>
<evidence type="ECO:0000313" key="1">
    <source>
        <dbReference type="EMBL" id="CAB4912228.1"/>
    </source>
</evidence>
<name>A0A6J7GZN6_9ZZZZ</name>
<organism evidence="1">
    <name type="scientific">freshwater metagenome</name>
    <dbReference type="NCBI Taxonomy" id="449393"/>
    <lineage>
        <taxon>unclassified sequences</taxon>
        <taxon>metagenomes</taxon>
        <taxon>ecological metagenomes</taxon>
    </lineage>
</organism>
<accession>A0A6J7GZN6</accession>
<dbReference type="AlphaFoldDB" id="A0A6J7GZN6"/>